<keyword evidence="10 16" id="KW-1133">Transmembrane helix</keyword>
<dbReference type="PROSITE" id="PS00108">
    <property type="entry name" value="PROTEIN_KINASE_ST"/>
    <property type="match status" value="1"/>
</dbReference>
<keyword evidence="9 14" id="KW-0067">ATP-binding</keyword>
<protein>
    <recommendedName>
        <fullName evidence="2">non-specific serine/threonine protein kinase</fullName>
        <ecNumber evidence="2">2.7.11.1</ecNumber>
    </recommendedName>
</protein>
<feature type="transmembrane region" description="Helical" evidence="16">
    <location>
        <begin position="230"/>
        <end position="254"/>
    </location>
</feature>
<dbReference type="PANTHER" id="PTHR47982">
    <property type="entry name" value="PROLINE-RICH RECEPTOR-LIKE PROTEIN KINASE PERK4"/>
    <property type="match status" value="1"/>
</dbReference>
<evidence type="ECO:0000256" key="16">
    <source>
        <dbReference type="SAM" id="Phobius"/>
    </source>
</evidence>
<dbReference type="SUPFAM" id="SSF56112">
    <property type="entry name" value="Protein kinase-like (PK-like)"/>
    <property type="match status" value="1"/>
</dbReference>
<feature type="region of interest" description="Disordered" evidence="15">
    <location>
        <begin position="261"/>
        <end position="299"/>
    </location>
</feature>
<evidence type="ECO:0000256" key="6">
    <source>
        <dbReference type="ARBA" id="ARBA00022692"/>
    </source>
</evidence>
<feature type="compositionally biased region" description="Pro residues" evidence="15">
    <location>
        <begin position="185"/>
        <end position="200"/>
    </location>
</feature>
<dbReference type="InterPro" id="IPR017441">
    <property type="entry name" value="Protein_kinase_ATP_BS"/>
</dbReference>
<dbReference type="InterPro" id="IPR047117">
    <property type="entry name" value="PERK1-13-like"/>
</dbReference>
<dbReference type="PROSITE" id="PS50011">
    <property type="entry name" value="PROTEIN_KINASE_DOM"/>
    <property type="match status" value="1"/>
</dbReference>
<gene>
    <name evidence="18" type="primary">BnaCnng34790D</name>
    <name evidence="18" type="ORF">GSBRNA2T00025913001</name>
</gene>
<proteinExistence type="predicted"/>
<evidence type="ECO:0000256" key="4">
    <source>
        <dbReference type="ARBA" id="ARBA00022527"/>
    </source>
</evidence>
<feature type="compositionally biased region" description="Polar residues" evidence="15">
    <location>
        <begin position="274"/>
        <end position="299"/>
    </location>
</feature>
<dbReference type="GO" id="GO:0005524">
    <property type="term" value="F:ATP binding"/>
    <property type="evidence" value="ECO:0007669"/>
    <property type="project" value="UniProtKB-UniRule"/>
</dbReference>
<evidence type="ECO:0000256" key="12">
    <source>
        <dbReference type="ARBA" id="ARBA00047899"/>
    </source>
</evidence>
<sequence length="663" mass="70653">MATPVQPPTAEVPPSPPLSPGGNAVSPTREPIDGNSPESPNPPSQSTPPPAAPLSSPPPEPSSSPPPPTGAPPPTPTVPADPPPPPSPDTSPPPQPPISPPPSPPPLVPPLHSSPPPPSLPPPRPPPSPPGSQRPALSPPPRDPEHPQQPPPPDSKRPPPPEKIHPPSKPSPAPLPSNSSSSPTLPSPPLLPSPPPPPQKSVPDSGNPPQENNLTPPVTNNSSNSGFSTVALVGVSIGLVLVLLGLIGVIVWCVKRQKKRPSSIGGGYVMPSPIVSSPRSDSTPSKTNSSAPLVGNRSSNRTFFSQPEPGGFGHSKELFSYEELVKATNGFSDENLLGEGGFGCVYKGALPDGRVVAVKQLKIGGGQGDREFKAEVETISRVHHRHLLSLVGYCISENRRLLIYDYVPNNNLYFHLHAAGTPGLDWATRVKIAAGAARGLAYLHEDCHPRIIHRDIKSSNILLDNNFHPLVSDFGLAKLALDCNTHITTRVMGTFGYMAPEYASSGKLTEKSDVFSFGVVLLELVTGRKPVDTSQPLGDESLVEWARPLLSHAVETEEFEALVDPKLGRNYVGAEMFRMIEAAAACIRHSAAKRPRMSQIVRAFDSLAEEDLTNGMRLGQSEVIDSAEQSAEIRLFRRMAFGSQNYSTDFFTHDIYNSRDENV</sequence>
<evidence type="ECO:0000256" key="15">
    <source>
        <dbReference type="SAM" id="MobiDB-lite"/>
    </source>
</evidence>
<dbReference type="FunFam" id="1.10.510.10:FF:000173">
    <property type="entry name" value="proline-rich receptor-like protein kinase PERK8"/>
    <property type="match status" value="1"/>
</dbReference>
<dbReference type="OMA" id="PLMATPY"/>
<keyword evidence="19" id="KW-1185">Reference proteome</keyword>
<dbReference type="GO" id="GO:0005886">
    <property type="term" value="C:plasma membrane"/>
    <property type="evidence" value="ECO:0007669"/>
    <property type="project" value="UniProtKB-SubCell"/>
</dbReference>
<feature type="compositionally biased region" description="Basic and acidic residues" evidence="15">
    <location>
        <begin position="154"/>
        <end position="165"/>
    </location>
</feature>
<keyword evidence="4" id="KW-0723">Serine/threonine-protein kinase</keyword>
<dbReference type="Proteomes" id="UP000028999">
    <property type="component" value="Unassembled WGS sequence"/>
</dbReference>
<keyword evidence="5" id="KW-0808">Transferase</keyword>
<evidence type="ECO:0000256" key="5">
    <source>
        <dbReference type="ARBA" id="ARBA00022679"/>
    </source>
</evidence>
<feature type="compositionally biased region" description="Pro residues" evidence="15">
    <location>
        <begin position="39"/>
        <end position="153"/>
    </location>
</feature>
<dbReference type="FunFam" id="3.30.200.20:FF:000212">
    <property type="entry name" value="Proline-rich receptor-like protein kinase PERK8"/>
    <property type="match status" value="1"/>
</dbReference>
<evidence type="ECO:0000256" key="10">
    <source>
        <dbReference type="ARBA" id="ARBA00022989"/>
    </source>
</evidence>
<feature type="compositionally biased region" description="Pro residues" evidence="15">
    <location>
        <begin position="1"/>
        <end position="19"/>
    </location>
</feature>
<evidence type="ECO:0000313" key="19">
    <source>
        <dbReference type="Proteomes" id="UP000028999"/>
    </source>
</evidence>
<dbReference type="PRINTS" id="PR01217">
    <property type="entry name" value="PRICHEXTENSN"/>
</dbReference>
<evidence type="ECO:0000256" key="2">
    <source>
        <dbReference type="ARBA" id="ARBA00012513"/>
    </source>
</evidence>
<comment type="catalytic activity">
    <reaction evidence="13">
        <text>L-seryl-[protein] + ATP = O-phospho-L-seryl-[protein] + ADP + H(+)</text>
        <dbReference type="Rhea" id="RHEA:17989"/>
        <dbReference type="Rhea" id="RHEA-COMP:9863"/>
        <dbReference type="Rhea" id="RHEA-COMP:11604"/>
        <dbReference type="ChEBI" id="CHEBI:15378"/>
        <dbReference type="ChEBI" id="CHEBI:29999"/>
        <dbReference type="ChEBI" id="CHEBI:30616"/>
        <dbReference type="ChEBI" id="CHEBI:83421"/>
        <dbReference type="ChEBI" id="CHEBI:456216"/>
        <dbReference type="EC" id="2.7.11.1"/>
    </reaction>
</comment>
<dbReference type="InterPro" id="IPR000719">
    <property type="entry name" value="Prot_kinase_dom"/>
</dbReference>
<keyword evidence="8" id="KW-0418">Kinase</keyword>
<dbReference type="PaxDb" id="3708-A0A078J1F0"/>
<dbReference type="InterPro" id="IPR008271">
    <property type="entry name" value="Ser/Thr_kinase_AS"/>
</dbReference>
<evidence type="ECO:0000256" key="14">
    <source>
        <dbReference type="PROSITE-ProRule" id="PRU10141"/>
    </source>
</evidence>
<comment type="catalytic activity">
    <reaction evidence="12">
        <text>L-threonyl-[protein] + ATP = O-phospho-L-threonyl-[protein] + ADP + H(+)</text>
        <dbReference type="Rhea" id="RHEA:46608"/>
        <dbReference type="Rhea" id="RHEA-COMP:11060"/>
        <dbReference type="Rhea" id="RHEA-COMP:11605"/>
        <dbReference type="ChEBI" id="CHEBI:15378"/>
        <dbReference type="ChEBI" id="CHEBI:30013"/>
        <dbReference type="ChEBI" id="CHEBI:30616"/>
        <dbReference type="ChEBI" id="CHEBI:61977"/>
        <dbReference type="ChEBI" id="CHEBI:456216"/>
        <dbReference type="EC" id="2.7.11.1"/>
    </reaction>
</comment>
<dbReference type="PROSITE" id="PS00107">
    <property type="entry name" value="PROTEIN_KINASE_ATP"/>
    <property type="match status" value="1"/>
</dbReference>
<reference evidence="18 19" key="1">
    <citation type="journal article" date="2014" name="Science">
        <title>Plant genetics. Early allopolyploid evolution in the post-Neolithic Brassica napus oilseed genome.</title>
        <authorList>
            <person name="Chalhoub B."/>
            <person name="Denoeud F."/>
            <person name="Liu S."/>
            <person name="Parkin I.A."/>
            <person name="Tang H."/>
            <person name="Wang X."/>
            <person name="Chiquet J."/>
            <person name="Belcram H."/>
            <person name="Tong C."/>
            <person name="Samans B."/>
            <person name="Correa M."/>
            <person name="Da Silva C."/>
            <person name="Just J."/>
            <person name="Falentin C."/>
            <person name="Koh C.S."/>
            <person name="Le Clainche I."/>
            <person name="Bernard M."/>
            <person name="Bento P."/>
            <person name="Noel B."/>
            <person name="Labadie K."/>
            <person name="Alberti A."/>
            <person name="Charles M."/>
            <person name="Arnaud D."/>
            <person name="Guo H."/>
            <person name="Daviaud C."/>
            <person name="Alamery S."/>
            <person name="Jabbari K."/>
            <person name="Zhao M."/>
            <person name="Edger P.P."/>
            <person name="Chelaifa H."/>
            <person name="Tack D."/>
            <person name="Lassalle G."/>
            <person name="Mestiri I."/>
            <person name="Schnel N."/>
            <person name="Le Paslier M.C."/>
            <person name="Fan G."/>
            <person name="Renault V."/>
            <person name="Bayer P.E."/>
            <person name="Golicz A.A."/>
            <person name="Manoli S."/>
            <person name="Lee T.H."/>
            <person name="Thi V.H."/>
            <person name="Chalabi S."/>
            <person name="Hu Q."/>
            <person name="Fan C."/>
            <person name="Tollenaere R."/>
            <person name="Lu Y."/>
            <person name="Battail C."/>
            <person name="Shen J."/>
            <person name="Sidebottom C.H."/>
            <person name="Wang X."/>
            <person name="Canaguier A."/>
            <person name="Chauveau A."/>
            <person name="Berard A."/>
            <person name="Deniot G."/>
            <person name="Guan M."/>
            <person name="Liu Z."/>
            <person name="Sun F."/>
            <person name="Lim Y.P."/>
            <person name="Lyons E."/>
            <person name="Town C.D."/>
            <person name="Bancroft I."/>
            <person name="Wang X."/>
            <person name="Meng J."/>
            <person name="Ma J."/>
            <person name="Pires J.C."/>
            <person name="King G.J."/>
            <person name="Brunel D."/>
            <person name="Delourme R."/>
            <person name="Renard M."/>
            <person name="Aury J.M."/>
            <person name="Adams K.L."/>
            <person name="Batley J."/>
            <person name="Snowdon R.J."/>
            <person name="Tost J."/>
            <person name="Edwards D."/>
            <person name="Zhou Y."/>
            <person name="Hua W."/>
            <person name="Sharpe A.G."/>
            <person name="Paterson A.H."/>
            <person name="Guan C."/>
            <person name="Wincker P."/>
        </authorList>
    </citation>
    <scope>NUCLEOTIDE SEQUENCE [LARGE SCALE GENOMIC DNA]</scope>
    <source>
        <strain evidence="19">cv. Darmor-bzh</strain>
    </source>
</reference>
<dbReference type="Pfam" id="PF07714">
    <property type="entry name" value="PK_Tyr_Ser-Thr"/>
    <property type="match status" value="1"/>
</dbReference>
<dbReference type="EMBL" id="LK033753">
    <property type="protein sequence ID" value="CDY59350.1"/>
    <property type="molecule type" value="Genomic_DNA"/>
</dbReference>
<organism evidence="18 19">
    <name type="scientific">Brassica napus</name>
    <name type="common">Rape</name>
    <dbReference type="NCBI Taxonomy" id="3708"/>
    <lineage>
        <taxon>Eukaryota</taxon>
        <taxon>Viridiplantae</taxon>
        <taxon>Streptophyta</taxon>
        <taxon>Embryophyta</taxon>
        <taxon>Tracheophyta</taxon>
        <taxon>Spermatophyta</taxon>
        <taxon>Magnoliopsida</taxon>
        <taxon>eudicotyledons</taxon>
        <taxon>Gunneridae</taxon>
        <taxon>Pentapetalae</taxon>
        <taxon>rosids</taxon>
        <taxon>malvids</taxon>
        <taxon>Brassicales</taxon>
        <taxon>Brassicaceae</taxon>
        <taxon>Brassiceae</taxon>
        <taxon>Brassica</taxon>
    </lineage>
</organism>
<accession>A0A078J1F0</accession>
<keyword evidence="7 14" id="KW-0547">Nucleotide-binding</keyword>
<comment type="subcellular location">
    <subcellularLocation>
        <location evidence="1">Cell membrane</location>
        <topology evidence="1">Single-pass membrane protein</topology>
    </subcellularLocation>
</comment>
<evidence type="ECO:0000256" key="3">
    <source>
        <dbReference type="ARBA" id="ARBA00022475"/>
    </source>
</evidence>
<dbReference type="SMART" id="SM00220">
    <property type="entry name" value="S_TKc"/>
    <property type="match status" value="1"/>
</dbReference>
<dbReference type="GO" id="GO:0004674">
    <property type="term" value="F:protein serine/threonine kinase activity"/>
    <property type="evidence" value="ECO:0007669"/>
    <property type="project" value="UniProtKB-KW"/>
</dbReference>
<evidence type="ECO:0000256" key="9">
    <source>
        <dbReference type="ARBA" id="ARBA00022840"/>
    </source>
</evidence>
<name>A0A078J1F0_BRANA</name>
<dbReference type="Gene3D" id="3.30.200.20">
    <property type="entry name" value="Phosphorylase Kinase, domain 1"/>
    <property type="match status" value="1"/>
</dbReference>
<dbReference type="Gramene" id="CDY59350">
    <property type="protein sequence ID" value="CDY59350"/>
    <property type="gene ID" value="GSBRNA2T00025913001"/>
</dbReference>
<dbReference type="EC" id="2.7.11.1" evidence="2"/>
<evidence type="ECO:0000256" key="7">
    <source>
        <dbReference type="ARBA" id="ARBA00022741"/>
    </source>
</evidence>
<dbReference type="PANTHER" id="PTHR47982:SF45">
    <property type="entry name" value="NON-SPECIFIC SERINE_THREONINE PROTEIN KINASE"/>
    <property type="match status" value="1"/>
</dbReference>
<evidence type="ECO:0000256" key="1">
    <source>
        <dbReference type="ARBA" id="ARBA00004162"/>
    </source>
</evidence>
<dbReference type="InterPro" id="IPR011009">
    <property type="entry name" value="Kinase-like_dom_sf"/>
</dbReference>
<keyword evidence="3" id="KW-1003">Cell membrane</keyword>
<dbReference type="InterPro" id="IPR001245">
    <property type="entry name" value="Ser-Thr/Tyr_kinase_cat_dom"/>
</dbReference>
<feature type="binding site" evidence="14">
    <location>
        <position position="359"/>
    </location>
    <ligand>
        <name>ATP</name>
        <dbReference type="ChEBI" id="CHEBI:30616"/>
    </ligand>
</feature>
<feature type="region of interest" description="Disordered" evidence="15">
    <location>
        <begin position="1"/>
        <end position="222"/>
    </location>
</feature>
<evidence type="ECO:0000313" key="18">
    <source>
        <dbReference type="EMBL" id="CDY59350.1"/>
    </source>
</evidence>
<feature type="domain" description="Protein kinase" evidence="17">
    <location>
        <begin position="331"/>
        <end position="607"/>
    </location>
</feature>
<evidence type="ECO:0000256" key="13">
    <source>
        <dbReference type="ARBA" id="ARBA00048679"/>
    </source>
</evidence>
<evidence type="ECO:0000256" key="8">
    <source>
        <dbReference type="ARBA" id="ARBA00022777"/>
    </source>
</evidence>
<evidence type="ECO:0000256" key="11">
    <source>
        <dbReference type="ARBA" id="ARBA00023136"/>
    </source>
</evidence>
<evidence type="ECO:0000259" key="17">
    <source>
        <dbReference type="PROSITE" id="PS50011"/>
    </source>
</evidence>
<dbReference type="Gene3D" id="1.10.510.10">
    <property type="entry name" value="Transferase(Phosphotransferase) domain 1"/>
    <property type="match status" value="1"/>
</dbReference>
<keyword evidence="6 16" id="KW-0812">Transmembrane</keyword>
<feature type="compositionally biased region" description="Polar residues" evidence="15">
    <location>
        <begin position="202"/>
        <end position="222"/>
    </location>
</feature>
<dbReference type="CDD" id="cd14066">
    <property type="entry name" value="STKc_IRAK"/>
    <property type="match status" value="1"/>
</dbReference>
<dbReference type="AlphaFoldDB" id="A0A078J1F0"/>
<keyword evidence="11 16" id="KW-0472">Membrane</keyword>